<reference evidence="1 2" key="1">
    <citation type="journal article" date="2019" name="Environ. Microbiol.">
        <title>Species interactions and distinct microbial communities in high Arctic permafrost affected cryosols are associated with the CH4 and CO2 gas fluxes.</title>
        <authorList>
            <person name="Altshuler I."/>
            <person name="Hamel J."/>
            <person name="Turney S."/>
            <person name="Magnuson E."/>
            <person name="Levesque R."/>
            <person name="Greer C."/>
            <person name="Whyte L.G."/>
        </authorList>
    </citation>
    <scope>NUCLEOTIDE SEQUENCE [LARGE SCALE GENOMIC DNA]</scope>
    <source>
        <strain evidence="1 2">OWC5</strain>
    </source>
</reference>
<protein>
    <submittedName>
        <fullName evidence="1">Uncharacterized protein</fullName>
    </submittedName>
</protein>
<dbReference type="EMBL" id="RCZA01000013">
    <property type="protein sequence ID" value="TPG77996.1"/>
    <property type="molecule type" value="Genomic_DNA"/>
</dbReference>
<evidence type="ECO:0000313" key="2">
    <source>
        <dbReference type="Proteomes" id="UP000320914"/>
    </source>
</evidence>
<dbReference type="Proteomes" id="UP000320914">
    <property type="component" value="Unassembled WGS sequence"/>
</dbReference>
<organism evidence="1 2">
    <name type="scientific">Pseudomonas mandelii</name>
    <dbReference type="NCBI Taxonomy" id="75612"/>
    <lineage>
        <taxon>Bacteria</taxon>
        <taxon>Pseudomonadati</taxon>
        <taxon>Pseudomonadota</taxon>
        <taxon>Gammaproteobacteria</taxon>
        <taxon>Pseudomonadales</taxon>
        <taxon>Pseudomonadaceae</taxon>
        <taxon>Pseudomonas</taxon>
    </lineage>
</organism>
<sequence>MKQILISGITLAIIGTMTFGLLQWRAVEKQNQDMSCNEAKYALKGVEIRARALAAGMTVEAYANAEEEEVTKLISALEGANSDADIDSVIESHAAAIKAEDAAVEAEVDARGDQAFLEQRLKKQRIPVDVKQQLERAAKAVSLTCS</sequence>
<proteinExistence type="predicted"/>
<accession>A0A502HXA9</accession>
<gene>
    <name evidence="1" type="ORF">EAH74_27300</name>
</gene>
<evidence type="ECO:0000313" key="1">
    <source>
        <dbReference type="EMBL" id="TPG77996.1"/>
    </source>
</evidence>
<dbReference type="RefSeq" id="WP_140682515.1">
    <property type="nucleotide sequence ID" value="NZ_RCZA01000013.1"/>
</dbReference>
<comment type="caution">
    <text evidence="1">The sequence shown here is derived from an EMBL/GenBank/DDBJ whole genome shotgun (WGS) entry which is preliminary data.</text>
</comment>
<dbReference type="AlphaFoldDB" id="A0A502HXA9"/>
<name>A0A502HXA9_9PSED</name>